<feature type="compositionally biased region" description="Low complexity" evidence="3">
    <location>
        <begin position="405"/>
        <end position="421"/>
    </location>
</feature>
<dbReference type="SUPFAM" id="SSF48173">
    <property type="entry name" value="Cryptochrome/photolyase FAD-binding domain"/>
    <property type="match status" value="1"/>
</dbReference>
<comment type="caution">
    <text evidence="5">The sequence shown here is derived from an EMBL/GenBank/DDBJ whole genome shotgun (WGS) entry which is preliminary data.</text>
</comment>
<keyword evidence="2" id="KW-0285">Flavoprotein</keyword>
<dbReference type="GO" id="GO:0003904">
    <property type="term" value="F:deoxyribodipyrimidine photo-lyase activity"/>
    <property type="evidence" value="ECO:0007669"/>
    <property type="project" value="TreeGrafter"/>
</dbReference>
<dbReference type="PANTHER" id="PTHR11455">
    <property type="entry name" value="CRYPTOCHROME"/>
    <property type="match status" value="1"/>
</dbReference>
<dbReference type="PROSITE" id="PS51645">
    <property type="entry name" value="PHR_CRY_ALPHA_BETA"/>
    <property type="match status" value="1"/>
</dbReference>
<protein>
    <recommendedName>
        <fullName evidence="4">Photolyase/cryptochrome alpha/beta domain-containing protein</fullName>
    </recommendedName>
</protein>
<dbReference type="GO" id="GO:0071949">
    <property type="term" value="F:FAD binding"/>
    <property type="evidence" value="ECO:0007669"/>
    <property type="project" value="TreeGrafter"/>
</dbReference>
<feature type="binding site" evidence="2">
    <location>
        <begin position="485"/>
        <end position="492"/>
    </location>
    <ligand>
        <name>FAD</name>
        <dbReference type="ChEBI" id="CHEBI:57692"/>
    </ligand>
</feature>
<evidence type="ECO:0000256" key="1">
    <source>
        <dbReference type="ARBA" id="ARBA00005862"/>
    </source>
</evidence>
<keyword evidence="6" id="KW-1185">Reference proteome</keyword>
<evidence type="ECO:0000256" key="3">
    <source>
        <dbReference type="SAM" id="MobiDB-lite"/>
    </source>
</evidence>
<comment type="cofactor">
    <cofactor evidence="2">
        <name>FAD</name>
        <dbReference type="ChEBI" id="CHEBI:57692"/>
    </cofactor>
    <text evidence="2">Binds 1 FAD per subunit.</text>
</comment>
<dbReference type="Gene3D" id="3.40.50.620">
    <property type="entry name" value="HUPs"/>
    <property type="match status" value="1"/>
</dbReference>
<dbReference type="Pfam" id="PF00875">
    <property type="entry name" value="DNA_photolyase"/>
    <property type="match status" value="1"/>
</dbReference>
<dbReference type="AlphaFoldDB" id="A0A8J4F1Z1"/>
<name>A0A8J4F1Z1_9CHLO</name>
<evidence type="ECO:0000256" key="2">
    <source>
        <dbReference type="PIRSR" id="PIRSR602081-1"/>
    </source>
</evidence>
<evidence type="ECO:0000259" key="4">
    <source>
        <dbReference type="PROSITE" id="PS51645"/>
    </source>
</evidence>
<gene>
    <name evidence="5" type="ORF">Vafri_11999</name>
</gene>
<dbReference type="InterPro" id="IPR036155">
    <property type="entry name" value="Crypto/Photolyase_N_sf"/>
</dbReference>
<feature type="region of interest" description="Disordered" evidence="3">
    <location>
        <begin position="390"/>
        <end position="421"/>
    </location>
</feature>
<dbReference type="Gene3D" id="1.25.40.80">
    <property type="match status" value="1"/>
</dbReference>
<dbReference type="InterPro" id="IPR036134">
    <property type="entry name" value="Crypto/Photolyase_FAD-like_sf"/>
</dbReference>
<feature type="compositionally biased region" description="Polar residues" evidence="3">
    <location>
        <begin position="390"/>
        <end position="401"/>
    </location>
</feature>
<feature type="binding site" evidence="2">
    <location>
        <begin position="410"/>
        <end position="427"/>
    </location>
    <ligand>
        <name>FAD</name>
        <dbReference type="ChEBI" id="CHEBI:57692"/>
    </ligand>
</feature>
<organism evidence="5 6">
    <name type="scientific">Volvox africanus</name>
    <dbReference type="NCBI Taxonomy" id="51714"/>
    <lineage>
        <taxon>Eukaryota</taxon>
        <taxon>Viridiplantae</taxon>
        <taxon>Chlorophyta</taxon>
        <taxon>core chlorophytes</taxon>
        <taxon>Chlorophyceae</taxon>
        <taxon>CS clade</taxon>
        <taxon>Chlamydomonadales</taxon>
        <taxon>Volvocaceae</taxon>
        <taxon>Volvox</taxon>
    </lineage>
</organism>
<feature type="domain" description="Photolyase/cryptochrome alpha/beta" evidence="4">
    <location>
        <begin position="142"/>
        <end position="277"/>
    </location>
</feature>
<dbReference type="PANTHER" id="PTHR11455:SF2">
    <property type="entry name" value="BLUE-LIGHT PHOTORECEPTOR PHR2"/>
    <property type="match status" value="1"/>
</dbReference>
<evidence type="ECO:0000313" key="6">
    <source>
        <dbReference type="Proteomes" id="UP000747399"/>
    </source>
</evidence>
<dbReference type="InterPro" id="IPR006050">
    <property type="entry name" value="DNA_photolyase_N"/>
</dbReference>
<dbReference type="Proteomes" id="UP000747399">
    <property type="component" value="Unassembled WGS sequence"/>
</dbReference>
<dbReference type="InterPro" id="IPR014729">
    <property type="entry name" value="Rossmann-like_a/b/a_fold"/>
</dbReference>
<comment type="similarity">
    <text evidence="1">Belongs to the DNA photolyase class-1 family.</text>
</comment>
<dbReference type="SUPFAM" id="SSF52425">
    <property type="entry name" value="Cryptochrome/photolyase, N-terminal domain"/>
    <property type="match status" value="1"/>
</dbReference>
<keyword evidence="2" id="KW-0274">FAD</keyword>
<dbReference type="InterPro" id="IPR002081">
    <property type="entry name" value="Cryptochrome/DNA_photolyase_1"/>
</dbReference>
<dbReference type="EMBL" id="BNCO01000025">
    <property type="protein sequence ID" value="GIL56692.1"/>
    <property type="molecule type" value="Genomic_DNA"/>
</dbReference>
<evidence type="ECO:0000313" key="5">
    <source>
        <dbReference type="EMBL" id="GIL56692.1"/>
    </source>
</evidence>
<dbReference type="GO" id="GO:0003677">
    <property type="term" value="F:DNA binding"/>
    <property type="evidence" value="ECO:0007669"/>
    <property type="project" value="TreeGrafter"/>
</dbReference>
<sequence length="543" mass="57575">MDTQGGCGSLPIAALSLHALSSSSRILQQPARPTKVTGPFPVTAIRDVLRSHPIDAMLANDVANSEGVRQRSARTQSHQQHTLARLLVAIPGALGRLISLPSSQSPFTGINRLSDMRVFPSMVPKRVARGGGSLPGGGAGRKTAVMWFRNDLRLHDNPSLDRACREGTSVLPVYVFDSRDYGKQTSNGFGRTGPARAQFIIDAVSDLRARLRANGSDLLVRVGRPEEVVPELAATVGAGAVYCQAEVTEEAMQVEGRVKATLERDGCELRAEWGGTLYHVDDLPFQLSAMPTNYADFRSRVAGLSVRPLVASERDIKGLPHANGLEAGELPSLHQLGFSAPSPAHPAAVGGGFGAPPLTAAMQPLRGGETEALKHLKAFMSELKATISAKSQSVRQPQLQQRGGPAATATAASSSNPASSSFSCRISPWLALGCLSPRRMFLEMRQQLAGQEPLKVPPTPSQQQQQPRQLAAAAAGGPANWLVFELLWRDFFRFVTQKYTASASRPGMTSVASAASVMTAAGAPRVARSVVVTSSPAHALSVA</sequence>
<proteinExistence type="inferred from homology"/>
<accession>A0A8J4F1Z1</accession>
<reference evidence="5" key="1">
    <citation type="journal article" date="2021" name="Proc. Natl. Acad. Sci. U.S.A.">
        <title>Three genomes in the algal genus Volvox reveal the fate of a haploid sex-determining region after a transition to homothallism.</title>
        <authorList>
            <person name="Yamamoto K."/>
            <person name="Hamaji T."/>
            <person name="Kawai-Toyooka H."/>
            <person name="Matsuzaki R."/>
            <person name="Takahashi F."/>
            <person name="Nishimura Y."/>
            <person name="Kawachi M."/>
            <person name="Noguchi H."/>
            <person name="Minakuchi Y."/>
            <person name="Umen J.G."/>
            <person name="Toyoda A."/>
            <person name="Nozaki H."/>
        </authorList>
    </citation>
    <scope>NUCLEOTIDE SEQUENCE</scope>
    <source>
        <strain evidence="5">NIES-3780</strain>
    </source>
</reference>
<dbReference type="GO" id="GO:0000719">
    <property type="term" value="P:photoreactive repair"/>
    <property type="evidence" value="ECO:0007669"/>
    <property type="project" value="TreeGrafter"/>
</dbReference>